<dbReference type="Pfam" id="PF02311">
    <property type="entry name" value="AraC_binding"/>
    <property type="match status" value="1"/>
</dbReference>
<evidence type="ECO:0000256" key="2">
    <source>
        <dbReference type="ARBA" id="ARBA00023125"/>
    </source>
</evidence>
<dbReference type="PANTHER" id="PTHR43280:SF2">
    <property type="entry name" value="HTH-TYPE TRANSCRIPTIONAL REGULATOR EXSA"/>
    <property type="match status" value="1"/>
</dbReference>
<dbReference type="InterPro" id="IPR037923">
    <property type="entry name" value="HTH-like"/>
</dbReference>
<dbReference type="PROSITE" id="PS01124">
    <property type="entry name" value="HTH_ARAC_FAMILY_2"/>
    <property type="match status" value="1"/>
</dbReference>
<keyword evidence="3" id="KW-0804">Transcription</keyword>
<name>A0A6B8RH19_9BACL</name>
<keyword evidence="2" id="KW-0238">DNA-binding</keyword>
<reference evidence="6" key="1">
    <citation type="submission" date="2018-11" db="EMBL/GenBank/DDBJ databases">
        <title>Complete genome sequence of Paenibacillus sp. ML311-T8.</title>
        <authorList>
            <person name="Nam Y.-D."/>
            <person name="Kang J."/>
            <person name="Chung W.-H."/>
            <person name="Park Y.S."/>
        </authorList>
    </citation>
    <scope>NUCLEOTIDE SEQUENCE [LARGE SCALE GENOMIC DNA]</scope>
    <source>
        <strain evidence="6">ML311-T8</strain>
    </source>
</reference>
<sequence>MYESRFLAQPSFDRLPGYPIAIGRIFDEPSHLIKGKRYPFHTYNFHFIVKGRGWLKTSTEMLILESGTGFLYSGDQAQNYGSDPDDPWEVWWIYFSGKGMREILGDKALDGDAWLFLYKDNEPLLAIIQELWELSGIQDSLLIPKLAALLYEITLHLLLYGSSLRTSKKRSMEQLIKSMAEYIRLNCSKRLTLSYLAEQSGISSFYFSRMFHEYIGLPPLEYLNLQRIELAKQMLLATSKPVKLIALEVGFSQSSYFIERFRLLQGVTPAVFREQYKYPD</sequence>
<dbReference type="KEGG" id="ppsc:EHS13_09065"/>
<dbReference type="Gene3D" id="2.60.120.280">
    <property type="entry name" value="Regulatory protein AraC"/>
    <property type="match status" value="1"/>
</dbReference>
<keyword evidence="6" id="KW-1185">Reference proteome</keyword>
<dbReference type="SUPFAM" id="SSF46689">
    <property type="entry name" value="Homeodomain-like"/>
    <property type="match status" value="2"/>
</dbReference>
<dbReference type="SMART" id="SM00342">
    <property type="entry name" value="HTH_ARAC"/>
    <property type="match status" value="1"/>
</dbReference>
<organism evidence="5 6">
    <name type="scientific">Paenibacillus psychroresistens</name>
    <dbReference type="NCBI Taxonomy" id="1778678"/>
    <lineage>
        <taxon>Bacteria</taxon>
        <taxon>Bacillati</taxon>
        <taxon>Bacillota</taxon>
        <taxon>Bacilli</taxon>
        <taxon>Bacillales</taxon>
        <taxon>Paenibacillaceae</taxon>
        <taxon>Paenibacillus</taxon>
    </lineage>
</organism>
<keyword evidence="1" id="KW-0805">Transcription regulation</keyword>
<dbReference type="PANTHER" id="PTHR43280">
    <property type="entry name" value="ARAC-FAMILY TRANSCRIPTIONAL REGULATOR"/>
    <property type="match status" value="1"/>
</dbReference>
<evidence type="ECO:0000313" key="6">
    <source>
        <dbReference type="Proteomes" id="UP000426246"/>
    </source>
</evidence>
<evidence type="ECO:0000256" key="1">
    <source>
        <dbReference type="ARBA" id="ARBA00023015"/>
    </source>
</evidence>
<dbReference type="Pfam" id="PF12833">
    <property type="entry name" value="HTH_18"/>
    <property type="match status" value="1"/>
</dbReference>
<dbReference type="InterPro" id="IPR003313">
    <property type="entry name" value="AraC-bd"/>
</dbReference>
<accession>A0A6B8RH19</accession>
<dbReference type="InterPro" id="IPR018060">
    <property type="entry name" value="HTH_AraC"/>
</dbReference>
<dbReference type="InterPro" id="IPR009057">
    <property type="entry name" value="Homeodomain-like_sf"/>
</dbReference>
<protein>
    <submittedName>
        <fullName evidence="5">AraC family transcriptional regulator</fullName>
    </submittedName>
</protein>
<feature type="domain" description="HTH araC/xylS-type" evidence="4">
    <location>
        <begin position="177"/>
        <end position="275"/>
    </location>
</feature>
<dbReference type="GO" id="GO:0003700">
    <property type="term" value="F:DNA-binding transcription factor activity"/>
    <property type="evidence" value="ECO:0007669"/>
    <property type="project" value="InterPro"/>
</dbReference>
<evidence type="ECO:0000259" key="4">
    <source>
        <dbReference type="PROSITE" id="PS01124"/>
    </source>
</evidence>
<dbReference type="Gene3D" id="1.10.10.60">
    <property type="entry name" value="Homeodomain-like"/>
    <property type="match status" value="2"/>
</dbReference>
<gene>
    <name evidence="5" type="ORF">EHS13_09065</name>
</gene>
<proteinExistence type="predicted"/>
<dbReference type="EMBL" id="CP034235">
    <property type="protein sequence ID" value="QGQ95024.1"/>
    <property type="molecule type" value="Genomic_DNA"/>
</dbReference>
<dbReference type="GO" id="GO:0043565">
    <property type="term" value="F:sequence-specific DNA binding"/>
    <property type="evidence" value="ECO:0007669"/>
    <property type="project" value="InterPro"/>
</dbReference>
<evidence type="ECO:0000256" key="3">
    <source>
        <dbReference type="ARBA" id="ARBA00023163"/>
    </source>
</evidence>
<dbReference type="Proteomes" id="UP000426246">
    <property type="component" value="Chromosome"/>
</dbReference>
<dbReference type="RefSeq" id="WP_155700039.1">
    <property type="nucleotide sequence ID" value="NZ_CP034235.1"/>
</dbReference>
<evidence type="ECO:0000313" key="5">
    <source>
        <dbReference type="EMBL" id="QGQ95024.1"/>
    </source>
</evidence>
<dbReference type="SUPFAM" id="SSF51215">
    <property type="entry name" value="Regulatory protein AraC"/>
    <property type="match status" value="1"/>
</dbReference>
<dbReference type="OrthoDB" id="9813413at2"/>
<dbReference type="AlphaFoldDB" id="A0A6B8RH19"/>